<dbReference type="Pfam" id="PF05380">
    <property type="entry name" value="Peptidase_A17"/>
    <property type="match status" value="1"/>
</dbReference>
<evidence type="ECO:0000313" key="2">
    <source>
        <dbReference type="Proteomes" id="UP001152795"/>
    </source>
</evidence>
<sequence length="399" mass="45938">LDMILMASRSFLLRLSHFLLNDSKLREARRLLLREYLQEYLVVEMNSQPRYLLCLRITAFGIAYRQQAYKAIDEPFVRKMLESFCVDDLVSGECTTDKAYTLYEKAKDRCTSKSGEHKVLGLARVNDRDAIKFSFDVVQRAVEWVATRRNVLCLLADIFDPLGLISSILVELKVLFQELCVAGLGSDDEFHGIYKQKWNSCLGQMGKVGEICINRCVKDWGEVDVGARFLYLSTKLKHFRNHRHREYLSDLREHHDGKGNKNNARTVKVGEVEIVSEEGKKRGQWRTGIVEKLMVGRERVVRRAKIRTIKDGKPSRLHRPLQSPYPTSIYIFVPYHTSIYIFVPYPTSIYIFVPYHTSIYIFGDHISNSVSDDLTSNNVSDDLTSNVFSDDLTSDNAVE</sequence>
<gene>
    <name evidence="1" type="ORF">PACLA_8A073989</name>
</gene>
<dbReference type="InterPro" id="IPR040676">
    <property type="entry name" value="DUF5641"/>
</dbReference>
<reference evidence="1" key="1">
    <citation type="submission" date="2020-04" db="EMBL/GenBank/DDBJ databases">
        <authorList>
            <person name="Alioto T."/>
            <person name="Alioto T."/>
            <person name="Gomez Garrido J."/>
        </authorList>
    </citation>
    <scope>NUCLEOTIDE SEQUENCE</scope>
    <source>
        <strain evidence="1">A484AB</strain>
    </source>
</reference>
<organism evidence="1 2">
    <name type="scientific">Paramuricea clavata</name>
    <name type="common">Red gorgonian</name>
    <name type="synonym">Violescent sea-whip</name>
    <dbReference type="NCBI Taxonomy" id="317549"/>
    <lineage>
        <taxon>Eukaryota</taxon>
        <taxon>Metazoa</taxon>
        <taxon>Cnidaria</taxon>
        <taxon>Anthozoa</taxon>
        <taxon>Octocorallia</taxon>
        <taxon>Malacalcyonacea</taxon>
        <taxon>Plexauridae</taxon>
        <taxon>Paramuricea</taxon>
    </lineage>
</organism>
<proteinExistence type="predicted"/>
<dbReference type="Proteomes" id="UP001152795">
    <property type="component" value="Unassembled WGS sequence"/>
</dbReference>
<evidence type="ECO:0000313" key="1">
    <source>
        <dbReference type="EMBL" id="CAB4028133.1"/>
    </source>
</evidence>
<dbReference type="PANTHER" id="PTHR47331">
    <property type="entry name" value="PHD-TYPE DOMAIN-CONTAINING PROTEIN"/>
    <property type="match status" value="1"/>
</dbReference>
<dbReference type="InterPro" id="IPR008042">
    <property type="entry name" value="Retrotrans_Pao"/>
</dbReference>
<comment type="caution">
    <text evidence="1">The sequence shown here is derived from an EMBL/GenBank/DDBJ whole genome shotgun (WGS) entry which is preliminary data.</text>
</comment>
<dbReference type="EMBL" id="CACRXK020015270">
    <property type="protein sequence ID" value="CAB4028133.1"/>
    <property type="molecule type" value="Genomic_DNA"/>
</dbReference>
<accession>A0A6S7KIV0</accession>
<dbReference type="Pfam" id="PF18701">
    <property type="entry name" value="DUF5641"/>
    <property type="match status" value="1"/>
</dbReference>
<name>A0A6S7KIV0_PARCT</name>
<keyword evidence="2" id="KW-1185">Reference proteome</keyword>
<feature type="non-terminal residue" evidence="1">
    <location>
        <position position="399"/>
    </location>
</feature>
<dbReference type="AlphaFoldDB" id="A0A6S7KIV0"/>
<protein>
    <submittedName>
        <fullName evidence="1">Uncharacterized protein</fullName>
    </submittedName>
</protein>